<keyword evidence="1" id="KW-0812">Transmembrane</keyword>
<dbReference type="Gene3D" id="3.30.110.170">
    <property type="entry name" value="Protein of unknown function (DUF541), domain 1"/>
    <property type="match status" value="1"/>
</dbReference>
<gene>
    <name evidence="2" type="ORF">A3G53_01640</name>
</gene>
<dbReference type="AlphaFoldDB" id="A0A1F6Y6E9"/>
<dbReference type="PANTHER" id="PTHR34387">
    <property type="entry name" value="SLR1258 PROTEIN"/>
    <property type="match status" value="1"/>
</dbReference>
<evidence type="ECO:0008006" key="4">
    <source>
        <dbReference type="Google" id="ProtNLM"/>
    </source>
</evidence>
<accession>A0A1F6Y6E9</accession>
<comment type="caution">
    <text evidence="2">The sequence shown here is derived from an EMBL/GenBank/DDBJ whole genome shotgun (WGS) entry which is preliminary data.</text>
</comment>
<organism evidence="2 3">
    <name type="scientific">Candidatus Nomurabacteria bacterium RIFCSPLOWO2_12_FULL_44_11</name>
    <dbReference type="NCBI Taxonomy" id="1801796"/>
    <lineage>
        <taxon>Bacteria</taxon>
        <taxon>Candidatus Nomuraibacteriota</taxon>
    </lineage>
</organism>
<evidence type="ECO:0000313" key="2">
    <source>
        <dbReference type="EMBL" id="OGJ01971.1"/>
    </source>
</evidence>
<dbReference type="EMBL" id="MFVU01000015">
    <property type="protein sequence ID" value="OGJ01971.1"/>
    <property type="molecule type" value="Genomic_DNA"/>
</dbReference>
<dbReference type="PANTHER" id="PTHR34387:SF2">
    <property type="entry name" value="SLR1258 PROTEIN"/>
    <property type="match status" value="1"/>
</dbReference>
<reference evidence="2 3" key="1">
    <citation type="journal article" date="2016" name="Nat. Commun.">
        <title>Thousands of microbial genomes shed light on interconnected biogeochemical processes in an aquifer system.</title>
        <authorList>
            <person name="Anantharaman K."/>
            <person name="Brown C.T."/>
            <person name="Hug L.A."/>
            <person name="Sharon I."/>
            <person name="Castelle C.J."/>
            <person name="Probst A.J."/>
            <person name="Thomas B.C."/>
            <person name="Singh A."/>
            <person name="Wilkins M.J."/>
            <person name="Karaoz U."/>
            <person name="Brodie E.L."/>
            <person name="Williams K.H."/>
            <person name="Hubbard S.S."/>
            <person name="Banfield J.F."/>
        </authorList>
    </citation>
    <scope>NUCLEOTIDE SEQUENCE [LARGE SCALE GENOMIC DNA]</scope>
</reference>
<dbReference type="Pfam" id="PF04402">
    <property type="entry name" value="SIMPL"/>
    <property type="match status" value="1"/>
</dbReference>
<name>A0A1F6Y6E9_9BACT</name>
<feature type="transmembrane region" description="Helical" evidence="1">
    <location>
        <begin position="12"/>
        <end position="30"/>
    </location>
</feature>
<evidence type="ECO:0000256" key="1">
    <source>
        <dbReference type="SAM" id="Phobius"/>
    </source>
</evidence>
<proteinExistence type="predicted"/>
<dbReference type="InterPro" id="IPR007497">
    <property type="entry name" value="SIMPL/DUF541"/>
</dbReference>
<dbReference type="Gene3D" id="3.30.70.2970">
    <property type="entry name" value="Protein of unknown function (DUF541), domain 2"/>
    <property type="match status" value="1"/>
</dbReference>
<evidence type="ECO:0000313" key="3">
    <source>
        <dbReference type="Proteomes" id="UP000178645"/>
    </source>
</evidence>
<sequence length="266" mass="28849">MQAEYIKNLYRASLVFIVILSLFFAVKLLAEFRAYGMMGSSEANTITLSGHGEVEAVPDIASVYFTIESSKATQSASSDEVNTKTKSILDFLKSSGITERDIKTEGYNSYPKYSNPEPCPLYYSPNSIMPPCRSESKIIGYTVSQNISVKIRKVDDVSKIVDGLNKIGVTNMSGPNFTIDDPDALQAKARKEAIADAKAKAEVLAKDLGVRLGRVANFSESGYPGPIFYGKAMMEADSVSSASVPSEIPAGENTITSDVTITYEIR</sequence>
<protein>
    <recommendedName>
        <fullName evidence="4">SIMPL domain-containing protein</fullName>
    </recommendedName>
</protein>
<dbReference type="GO" id="GO:0006974">
    <property type="term" value="P:DNA damage response"/>
    <property type="evidence" value="ECO:0007669"/>
    <property type="project" value="TreeGrafter"/>
</dbReference>
<dbReference type="InterPro" id="IPR052022">
    <property type="entry name" value="26kDa_periplasmic_antigen"/>
</dbReference>
<keyword evidence="1" id="KW-1133">Transmembrane helix</keyword>
<dbReference type="Proteomes" id="UP000178645">
    <property type="component" value="Unassembled WGS sequence"/>
</dbReference>
<keyword evidence="1" id="KW-0472">Membrane</keyword>